<name>A0ABS3TL78_9PSED</name>
<proteinExistence type="predicted"/>
<organism evidence="1 2">
    <name type="scientific">Pseudomonas schmalbachii</name>
    <dbReference type="NCBI Taxonomy" id="2816993"/>
    <lineage>
        <taxon>Bacteria</taxon>
        <taxon>Pseudomonadati</taxon>
        <taxon>Pseudomonadota</taxon>
        <taxon>Gammaproteobacteria</taxon>
        <taxon>Pseudomonadales</taxon>
        <taxon>Pseudomonadaceae</taxon>
        <taxon>Pseudomonas</taxon>
    </lineage>
</organism>
<protein>
    <submittedName>
        <fullName evidence="1">Uncharacterized protein</fullName>
    </submittedName>
</protein>
<sequence length="81" mass="9068">MARQFPMIESRAQAIGVKPKVLAARTKRSLKSIRTAMEKLAEPWTDIDGSVETAQDELLAALDRFEEHINGTVEWLTEAAE</sequence>
<comment type="caution">
    <text evidence="1">The sequence shown here is derived from an EMBL/GenBank/DDBJ whole genome shotgun (WGS) entry which is preliminary data.</text>
</comment>
<reference evidence="1 2" key="1">
    <citation type="submission" date="2020-12" db="EMBL/GenBank/DDBJ databases">
        <title>Pseudomonas schmalbachii sp. nov. isolated from millipede gut.</title>
        <authorList>
            <person name="Shelomi M."/>
        </authorList>
    </citation>
    <scope>NUCLEOTIDE SEQUENCE [LARGE SCALE GENOMIC DNA]</scope>
    <source>
        <strain evidence="1 2">Milli4</strain>
    </source>
</reference>
<dbReference type="Proteomes" id="UP000669060">
    <property type="component" value="Unassembled WGS sequence"/>
</dbReference>
<dbReference type="RefSeq" id="WP_208311960.1">
    <property type="nucleotide sequence ID" value="NZ_JAELYA010000001.1"/>
</dbReference>
<keyword evidence="2" id="KW-1185">Reference proteome</keyword>
<gene>
    <name evidence="1" type="ORF">JFY56_02885</name>
</gene>
<evidence type="ECO:0000313" key="1">
    <source>
        <dbReference type="EMBL" id="MBO3274163.1"/>
    </source>
</evidence>
<accession>A0ABS3TL78</accession>
<dbReference type="EMBL" id="JAELYA010000001">
    <property type="protein sequence ID" value="MBO3274163.1"/>
    <property type="molecule type" value="Genomic_DNA"/>
</dbReference>
<evidence type="ECO:0000313" key="2">
    <source>
        <dbReference type="Proteomes" id="UP000669060"/>
    </source>
</evidence>